<keyword evidence="3" id="KW-0862">Zinc</keyword>
<feature type="region of interest" description="Disordered" evidence="8">
    <location>
        <begin position="131"/>
        <end position="157"/>
    </location>
</feature>
<dbReference type="Pfam" id="PF00172">
    <property type="entry name" value="Zn_clus"/>
    <property type="match status" value="1"/>
</dbReference>
<name>C5M454_CANTT</name>
<feature type="compositionally biased region" description="Low complexity" evidence="8">
    <location>
        <begin position="16"/>
        <end position="52"/>
    </location>
</feature>
<feature type="compositionally biased region" description="Low complexity" evidence="8">
    <location>
        <begin position="726"/>
        <end position="749"/>
    </location>
</feature>
<evidence type="ECO:0000256" key="5">
    <source>
        <dbReference type="ARBA" id="ARBA00023125"/>
    </source>
</evidence>
<feature type="compositionally biased region" description="Low complexity" evidence="8">
    <location>
        <begin position="879"/>
        <end position="892"/>
    </location>
</feature>
<evidence type="ECO:0000256" key="3">
    <source>
        <dbReference type="ARBA" id="ARBA00022833"/>
    </source>
</evidence>
<dbReference type="eggNOG" id="ENOG502QSY2">
    <property type="taxonomic scope" value="Eukaryota"/>
</dbReference>
<dbReference type="SUPFAM" id="SSF57701">
    <property type="entry name" value="Zn2/Cys6 DNA-binding domain"/>
    <property type="match status" value="1"/>
</dbReference>
<sequence>MVKREPQESTSNLQKSTANSPSTMSNTPSSSGINSNNNTTSTTTTSTSTSTSKLLKNENKRRRVTRACDTCRQKKVKCDGKQPCIHCTVYSYKCTYDQPNIRNKKNSGIPVPSQPSPAILQVAAQAAAAFGTNSNHNSPDNGQNIQHPDGQFHQHSPLNESFPKTNLIIFQQIINALFPKLQLNGFDPNLQLDLNKFQKAVQYITTKSPTFALNLNEISDLMQDPNAVIPPKRTLSVGSFEDTGSTSMSSPREVGLYLPTKEVALKLIYTTWNKACVLFRFYHRPSLLEEVDLLYSLDPSNYGDRQQKFLPFLYCILACGSLFSKTPYGDPEEDKSLEDDGFKYFLEARKLIDISNVGDINSIQTIVMMIIYLQCSARLSTCYSYIGIALRSALKEGLHRNLTIFQNSKRKLDPIEEDTRKRLFYTIYKMDIYINSLLGLPRSLNEDEFDQELPAELDDENVTRDEYLYDKQEGRLSSSGCANQHTKLMMILSHIIRKMYPIKVKEDDSEEFQSSSSVHYSRDRIHAKVTDLEVELKNWLDNLPQELKPIDPNSPASSDGMDKVPEKFRLANYYLHLAFLNCQIILYRPFIHFISDSMDASASDPRSLIRGRNCIKVARMVVKLANKMIDQKLLLGTYWFSMYTIFFSIACLIYYFHFANYNNNGKGYNYAGILFDDDLNIDMIKKDIEIGKKVLDSLKNSSNSSLRIYNILNTMFEQLNRRTATRSRQTSGSSTTSAVSSTSSDGTVAQTEQVPIPPTFQSQNVQTTFKNFDNMNQYAKKNQQDQEQYSNVKKESLGELFDSTSLAKFQSSTDLPKNVANLQRMATPKEEENKEIGEVAGGNLTSDYMPGVFDKLDAQIFGKILPPYMLEKNESLRRNMMNNNNNNNNNNNQALGGQILPNQGHSQQQQRQQLHQPQMPQPQHPGINNLPPGGGSNWPIVNGEDGLNLEALFGSLGGNVSNQGDSNGLEYLDPF</sequence>
<evidence type="ECO:0000256" key="4">
    <source>
        <dbReference type="ARBA" id="ARBA00023015"/>
    </source>
</evidence>
<evidence type="ECO:0000313" key="11">
    <source>
        <dbReference type="EMBL" id="EER36104.1"/>
    </source>
</evidence>
<dbReference type="RefSeq" id="XP_002546062.1">
    <property type="nucleotide sequence ID" value="XM_002546016.1"/>
</dbReference>
<keyword evidence="6" id="KW-0804">Transcription</keyword>
<dbReference type="Pfam" id="PF04082">
    <property type="entry name" value="Fungal_trans"/>
    <property type="match status" value="1"/>
</dbReference>
<dbReference type="InterPro" id="IPR036864">
    <property type="entry name" value="Zn2-C6_fun-type_DNA-bd_sf"/>
</dbReference>
<evidence type="ECO:0000259" key="10">
    <source>
        <dbReference type="PROSITE" id="PS50048"/>
    </source>
</evidence>
<keyword evidence="4" id="KW-0805">Transcription regulation</keyword>
<evidence type="ECO:0000256" key="6">
    <source>
        <dbReference type="ARBA" id="ARBA00023163"/>
    </source>
</evidence>
<dbReference type="PANTHER" id="PTHR47540:SF1">
    <property type="entry name" value="ACTIVATOR OF STRESS GENES 1-RELATED"/>
    <property type="match status" value="1"/>
</dbReference>
<dbReference type="GO" id="GO:0000981">
    <property type="term" value="F:DNA-binding transcription factor activity, RNA polymerase II-specific"/>
    <property type="evidence" value="ECO:0007669"/>
    <property type="project" value="InterPro"/>
</dbReference>
<dbReference type="EMBL" id="GG692395">
    <property type="protein sequence ID" value="EER36104.1"/>
    <property type="molecule type" value="Genomic_DNA"/>
</dbReference>
<dbReference type="InterPro" id="IPR007219">
    <property type="entry name" value="XnlR_reg_dom"/>
</dbReference>
<feature type="compositionally biased region" description="Low complexity" evidence="8">
    <location>
        <begin position="901"/>
        <end position="918"/>
    </location>
</feature>
<feature type="region of interest" description="Disordered" evidence="8">
    <location>
        <begin position="722"/>
        <end position="750"/>
    </location>
</feature>
<dbReference type="AlphaFoldDB" id="C5M454"/>
<evidence type="ECO:0000256" key="9">
    <source>
        <dbReference type="SAM" id="Phobius"/>
    </source>
</evidence>
<dbReference type="PROSITE" id="PS00463">
    <property type="entry name" value="ZN2_CY6_FUNGAL_1"/>
    <property type="match status" value="1"/>
</dbReference>
<reference evidence="11 12" key="1">
    <citation type="journal article" date="2009" name="Nature">
        <title>Evolution of pathogenicity and sexual reproduction in eight Candida genomes.</title>
        <authorList>
            <person name="Butler G."/>
            <person name="Rasmussen M.D."/>
            <person name="Lin M.F."/>
            <person name="Santos M.A."/>
            <person name="Sakthikumar S."/>
            <person name="Munro C.A."/>
            <person name="Rheinbay E."/>
            <person name="Grabherr M."/>
            <person name="Forche A."/>
            <person name="Reedy J.L."/>
            <person name="Agrafioti I."/>
            <person name="Arnaud M.B."/>
            <person name="Bates S."/>
            <person name="Brown A.J."/>
            <person name="Brunke S."/>
            <person name="Costanzo M.C."/>
            <person name="Fitzpatrick D.A."/>
            <person name="de Groot P.W."/>
            <person name="Harris D."/>
            <person name="Hoyer L.L."/>
            <person name="Hube B."/>
            <person name="Klis F.M."/>
            <person name="Kodira C."/>
            <person name="Lennard N."/>
            <person name="Logue M.E."/>
            <person name="Martin R."/>
            <person name="Neiman A.M."/>
            <person name="Nikolaou E."/>
            <person name="Quail M.A."/>
            <person name="Quinn J."/>
            <person name="Santos M.C."/>
            <person name="Schmitzberger F.F."/>
            <person name="Sherlock G."/>
            <person name="Shah P."/>
            <person name="Silverstein K.A."/>
            <person name="Skrzypek M.S."/>
            <person name="Soll D."/>
            <person name="Staggs R."/>
            <person name="Stansfield I."/>
            <person name="Stumpf M.P."/>
            <person name="Sudbery P.E."/>
            <person name="Srikantha T."/>
            <person name="Zeng Q."/>
            <person name="Berman J."/>
            <person name="Berriman M."/>
            <person name="Heitman J."/>
            <person name="Gow N.A."/>
            <person name="Lorenz M.C."/>
            <person name="Birren B.W."/>
            <person name="Kellis M."/>
            <person name="Cuomo C.A."/>
        </authorList>
    </citation>
    <scope>NUCLEOTIDE SEQUENCE [LARGE SCALE GENOMIC DNA]</scope>
    <source>
        <strain evidence="12">ATCC MYA-3404 / T1</strain>
    </source>
</reference>
<dbReference type="GO" id="GO:0043565">
    <property type="term" value="F:sequence-specific DNA binding"/>
    <property type="evidence" value="ECO:0007669"/>
    <property type="project" value="TreeGrafter"/>
</dbReference>
<evidence type="ECO:0000256" key="1">
    <source>
        <dbReference type="ARBA" id="ARBA00004123"/>
    </source>
</evidence>
<keyword evidence="9" id="KW-1133">Transmembrane helix</keyword>
<keyword evidence="12" id="KW-1185">Reference proteome</keyword>
<evidence type="ECO:0000256" key="2">
    <source>
        <dbReference type="ARBA" id="ARBA00022723"/>
    </source>
</evidence>
<dbReference type="CDD" id="cd12148">
    <property type="entry name" value="fungal_TF_MHR"/>
    <property type="match status" value="1"/>
</dbReference>
<proteinExistence type="predicted"/>
<dbReference type="InterPro" id="IPR001138">
    <property type="entry name" value="Zn2Cys6_DnaBD"/>
</dbReference>
<comment type="subcellular location">
    <subcellularLocation>
        <location evidence="1">Nucleus</location>
    </subcellularLocation>
</comment>
<feature type="compositionally biased region" description="Polar residues" evidence="8">
    <location>
        <begin position="131"/>
        <end position="146"/>
    </location>
</feature>
<feature type="transmembrane region" description="Helical" evidence="9">
    <location>
        <begin position="633"/>
        <end position="656"/>
    </location>
</feature>
<dbReference type="SMART" id="SM00906">
    <property type="entry name" value="Fungal_trans"/>
    <property type="match status" value="1"/>
</dbReference>
<feature type="region of interest" description="Disordered" evidence="8">
    <location>
        <begin position="1"/>
        <end position="66"/>
    </location>
</feature>
<dbReference type="GO" id="GO:0006351">
    <property type="term" value="P:DNA-templated transcription"/>
    <property type="evidence" value="ECO:0007669"/>
    <property type="project" value="InterPro"/>
</dbReference>
<dbReference type="SMART" id="SM00066">
    <property type="entry name" value="GAL4"/>
    <property type="match status" value="1"/>
</dbReference>
<dbReference type="GO" id="GO:0045944">
    <property type="term" value="P:positive regulation of transcription by RNA polymerase II"/>
    <property type="evidence" value="ECO:0007669"/>
    <property type="project" value="TreeGrafter"/>
</dbReference>
<dbReference type="STRING" id="294747.C5M454"/>
<dbReference type="OrthoDB" id="422427at2759"/>
<keyword evidence="5" id="KW-0238">DNA-binding</keyword>
<dbReference type="Gene3D" id="4.10.240.10">
    <property type="entry name" value="Zn(2)-C6 fungal-type DNA-binding domain"/>
    <property type="match status" value="1"/>
</dbReference>
<keyword evidence="2" id="KW-0479">Metal-binding</keyword>
<feature type="domain" description="Zn(2)-C6 fungal-type" evidence="10">
    <location>
        <begin position="67"/>
        <end position="96"/>
    </location>
</feature>
<keyword evidence="9" id="KW-0472">Membrane</keyword>
<dbReference type="InterPro" id="IPR051711">
    <property type="entry name" value="Stress_Response_Reg"/>
</dbReference>
<dbReference type="PANTHER" id="PTHR47540">
    <property type="entry name" value="THIAMINE REPRESSIBLE GENES REGULATORY PROTEIN THI5"/>
    <property type="match status" value="1"/>
</dbReference>
<dbReference type="Proteomes" id="UP000002037">
    <property type="component" value="Unassembled WGS sequence"/>
</dbReference>
<evidence type="ECO:0000313" key="12">
    <source>
        <dbReference type="Proteomes" id="UP000002037"/>
    </source>
</evidence>
<dbReference type="CDD" id="cd00067">
    <property type="entry name" value="GAL4"/>
    <property type="match status" value="1"/>
</dbReference>
<feature type="region of interest" description="Disordered" evidence="8">
    <location>
        <begin position="879"/>
        <end position="936"/>
    </location>
</feature>
<keyword evidence="7" id="KW-0539">Nucleus</keyword>
<dbReference type="GO" id="GO:0008270">
    <property type="term" value="F:zinc ion binding"/>
    <property type="evidence" value="ECO:0007669"/>
    <property type="project" value="InterPro"/>
</dbReference>
<gene>
    <name evidence="11" type="ORF">CTRG_00843</name>
</gene>
<dbReference type="GO" id="GO:0005634">
    <property type="term" value="C:nucleus"/>
    <property type="evidence" value="ECO:0007669"/>
    <property type="project" value="UniProtKB-SubCell"/>
</dbReference>
<protein>
    <recommendedName>
        <fullName evidence="10">Zn(2)-C6 fungal-type domain-containing protein</fullName>
    </recommendedName>
</protein>
<evidence type="ECO:0000256" key="8">
    <source>
        <dbReference type="SAM" id="MobiDB-lite"/>
    </source>
</evidence>
<accession>C5M454</accession>
<dbReference type="HOGENOM" id="CLU_010084_1_0_1"/>
<keyword evidence="9" id="KW-0812">Transmembrane</keyword>
<dbReference type="GeneID" id="8301157"/>
<dbReference type="PROSITE" id="PS50048">
    <property type="entry name" value="ZN2_CY6_FUNGAL_2"/>
    <property type="match status" value="1"/>
</dbReference>
<evidence type="ECO:0000256" key="7">
    <source>
        <dbReference type="ARBA" id="ARBA00023242"/>
    </source>
</evidence>
<dbReference type="KEGG" id="ctp:CTRG_00843"/>
<organism evidence="11 12">
    <name type="scientific">Candida tropicalis (strain ATCC MYA-3404 / T1)</name>
    <name type="common">Yeast</name>
    <dbReference type="NCBI Taxonomy" id="294747"/>
    <lineage>
        <taxon>Eukaryota</taxon>
        <taxon>Fungi</taxon>
        <taxon>Dikarya</taxon>
        <taxon>Ascomycota</taxon>
        <taxon>Saccharomycotina</taxon>
        <taxon>Pichiomycetes</taxon>
        <taxon>Debaryomycetaceae</taxon>
        <taxon>Candida/Lodderomyces clade</taxon>
        <taxon>Candida</taxon>
    </lineage>
</organism>
<dbReference type="VEuPathDB" id="FungiDB:CTRG_00843"/>